<reference evidence="14 15" key="1">
    <citation type="submission" date="2023-03" db="EMBL/GenBank/DDBJ databases">
        <title>Draft genome sequence of Thalassotalea eurytherma JCM 18482T.</title>
        <authorList>
            <person name="Sawabe T."/>
        </authorList>
    </citation>
    <scope>NUCLEOTIDE SEQUENCE [LARGE SCALE GENOMIC DNA]</scope>
    <source>
        <strain evidence="14 15">JCM 18482</strain>
    </source>
</reference>
<dbReference type="CDD" id="cd07500">
    <property type="entry name" value="HAD_PSP"/>
    <property type="match status" value="1"/>
</dbReference>
<evidence type="ECO:0000256" key="1">
    <source>
        <dbReference type="ARBA" id="ARBA00001946"/>
    </source>
</evidence>
<sequence length="352" mass="38039">MSMSQFTFASIANMSLANLINIDGLAELPATFCFTETSVIVAQSALSAQGQGQGCELSNDSTSNQQDLQLVVFSDINISTLHQLCQACDLQVLSIATVNHRVNTVSVRFDVTSDDIEVSRQKLASFNMEKNIEAALVKDAPVLNEPGLLVMDMDSTAIKIECIDEIAKLAGVGEQVAKVTEQAMQGKLDFKQSLYQRVATLNGADEAILQSVLNKLPLMEGLTELVAVLRRHNWRLAIASGGFTYFADYLKETLPLDAAFSNTLEIIDGKLTGNVLGDIVDANKKAQVLVSLAKKYQIDESQTVAIGDGANDLVMMAQAQLGVACHAKNIVKQKAQTSINKAPLHTLIHWLA</sequence>
<comment type="catalytic activity">
    <reaction evidence="12">
        <text>O-phospho-L-serine + H2O = L-serine + phosphate</text>
        <dbReference type="Rhea" id="RHEA:21208"/>
        <dbReference type="ChEBI" id="CHEBI:15377"/>
        <dbReference type="ChEBI" id="CHEBI:33384"/>
        <dbReference type="ChEBI" id="CHEBI:43474"/>
        <dbReference type="ChEBI" id="CHEBI:57524"/>
        <dbReference type="EC" id="3.1.3.3"/>
    </reaction>
</comment>
<evidence type="ECO:0000256" key="2">
    <source>
        <dbReference type="ARBA" id="ARBA00005135"/>
    </source>
</evidence>
<dbReference type="Gene3D" id="3.30.70.2020">
    <property type="match status" value="1"/>
</dbReference>
<evidence type="ECO:0000313" key="14">
    <source>
        <dbReference type="EMBL" id="GLX81359.1"/>
    </source>
</evidence>
<dbReference type="InterPro" id="IPR036412">
    <property type="entry name" value="HAD-like_sf"/>
</dbReference>
<dbReference type="EMBL" id="BSSU01000004">
    <property type="protein sequence ID" value="GLX81359.1"/>
    <property type="molecule type" value="Genomic_DNA"/>
</dbReference>
<comment type="similarity">
    <text evidence="3">Belongs to the HAD-like hydrolase superfamily. SerB family.</text>
</comment>
<protein>
    <recommendedName>
        <fullName evidence="5">Phosphoserine phosphatase</fullName>
        <ecNumber evidence="4">3.1.3.3</ecNumber>
    </recommendedName>
    <alternativeName>
        <fullName evidence="11">O-phosphoserine phosphohydrolase</fullName>
    </alternativeName>
</protein>
<dbReference type="SFLD" id="SFLDS00003">
    <property type="entry name" value="Haloacid_Dehalogenase"/>
    <property type="match status" value="1"/>
</dbReference>
<evidence type="ECO:0000256" key="3">
    <source>
        <dbReference type="ARBA" id="ARBA00009184"/>
    </source>
</evidence>
<dbReference type="RefSeq" id="WP_284206690.1">
    <property type="nucleotide sequence ID" value="NZ_BSSU01000004.1"/>
</dbReference>
<keyword evidence="6" id="KW-0028">Amino-acid biosynthesis</keyword>
<evidence type="ECO:0000256" key="8">
    <source>
        <dbReference type="ARBA" id="ARBA00022801"/>
    </source>
</evidence>
<accession>A0ABQ6H0E5</accession>
<gene>
    <name evidence="14" type="ORF">theurythT_08110</name>
</gene>
<dbReference type="NCBIfam" id="TIGR00338">
    <property type="entry name" value="serB"/>
    <property type="match status" value="1"/>
</dbReference>
<evidence type="ECO:0000256" key="13">
    <source>
        <dbReference type="ARBA" id="ARBA00048523"/>
    </source>
</evidence>
<organism evidence="14 15">
    <name type="scientific">Thalassotalea eurytherma</name>
    <dbReference type="NCBI Taxonomy" id="1144278"/>
    <lineage>
        <taxon>Bacteria</taxon>
        <taxon>Pseudomonadati</taxon>
        <taxon>Pseudomonadota</taxon>
        <taxon>Gammaproteobacteria</taxon>
        <taxon>Alteromonadales</taxon>
        <taxon>Colwelliaceae</taxon>
        <taxon>Thalassotalea</taxon>
    </lineage>
</organism>
<evidence type="ECO:0000256" key="9">
    <source>
        <dbReference type="ARBA" id="ARBA00022842"/>
    </source>
</evidence>
<dbReference type="Pfam" id="PF00702">
    <property type="entry name" value="Hydrolase"/>
    <property type="match status" value="1"/>
</dbReference>
<dbReference type="PANTHER" id="PTHR43344:SF2">
    <property type="entry name" value="PHOSPHOSERINE PHOSPHATASE"/>
    <property type="match status" value="1"/>
</dbReference>
<dbReference type="SFLD" id="SFLDG01137">
    <property type="entry name" value="C1.6.1:_Phosphoserine_Phosphat"/>
    <property type="match status" value="1"/>
</dbReference>
<evidence type="ECO:0000256" key="10">
    <source>
        <dbReference type="ARBA" id="ARBA00023299"/>
    </source>
</evidence>
<proteinExistence type="inferred from homology"/>
<name>A0ABQ6H0E5_9GAMM</name>
<dbReference type="Proteomes" id="UP001157133">
    <property type="component" value="Unassembled WGS sequence"/>
</dbReference>
<dbReference type="SFLD" id="SFLDG01136">
    <property type="entry name" value="C1.6:_Phosphoserine_Phosphatas"/>
    <property type="match status" value="1"/>
</dbReference>
<keyword evidence="15" id="KW-1185">Reference proteome</keyword>
<comment type="cofactor">
    <cofactor evidence="1">
        <name>Mg(2+)</name>
        <dbReference type="ChEBI" id="CHEBI:18420"/>
    </cofactor>
</comment>
<comment type="pathway">
    <text evidence="2">Amino-acid biosynthesis; L-serine biosynthesis; L-serine from 3-phospho-D-glycerate: step 3/3.</text>
</comment>
<keyword evidence="7" id="KW-0479">Metal-binding</keyword>
<comment type="caution">
    <text evidence="14">The sequence shown here is derived from an EMBL/GenBank/DDBJ whole genome shotgun (WGS) entry which is preliminary data.</text>
</comment>
<evidence type="ECO:0000256" key="11">
    <source>
        <dbReference type="ARBA" id="ARBA00031693"/>
    </source>
</evidence>
<dbReference type="InterPro" id="IPR004469">
    <property type="entry name" value="PSP"/>
</dbReference>
<dbReference type="Gene3D" id="1.10.150.210">
    <property type="entry name" value="Phosphoserine phosphatase, domain 2"/>
    <property type="match status" value="1"/>
</dbReference>
<dbReference type="InterPro" id="IPR023214">
    <property type="entry name" value="HAD_sf"/>
</dbReference>
<evidence type="ECO:0000256" key="12">
    <source>
        <dbReference type="ARBA" id="ARBA00048138"/>
    </source>
</evidence>
<dbReference type="SFLD" id="SFLDF00029">
    <property type="entry name" value="phosphoserine_phosphatase"/>
    <property type="match status" value="1"/>
</dbReference>
<evidence type="ECO:0000256" key="7">
    <source>
        <dbReference type="ARBA" id="ARBA00022723"/>
    </source>
</evidence>
<evidence type="ECO:0000313" key="15">
    <source>
        <dbReference type="Proteomes" id="UP001157133"/>
    </source>
</evidence>
<dbReference type="InterPro" id="IPR050582">
    <property type="entry name" value="HAD-like_SerB"/>
</dbReference>
<dbReference type="SUPFAM" id="SSF56784">
    <property type="entry name" value="HAD-like"/>
    <property type="match status" value="1"/>
</dbReference>
<comment type="catalytic activity">
    <reaction evidence="13">
        <text>O-phospho-D-serine + H2O = D-serine + phosphate</text>
        <dbReference type="Rhea" id="RHEA:24873"/>
        <dbReference type="ChEBI" id="CHEBI:15377"/>
        <dbReference type="ChEBI" id="CHEBI:35247"/>
        <dbReference type="ChEBI" id="CHEBI:43474"/>
        <dbReference type="ChEBI" id="CHEBI:58680"/>
        <dbReference type="EC" id="3.1.3.3"/>
    </reaction>
</comment>
<evidence type="ECO:0000256" key="6">
    <source>
        <dbReference type="ARBA" id="ARBA00022605"/>
    </source>
</evidence>
<dbReference type="NCBIfam" id="TIGR01488">
    <property type="entry name" value="HAD-SF-IB"/>
    <property type="match status" value="1"/>
</dbReference>
<keyword evidence="8" id="KW-0378">Hydrolase</keyword>
<evidence type="ECO:0000256" key="5">
    <source>
        <dbReference type="ARBA" id="ARBA00015196"/>
    </source>
</evidence>
<dbReference type="EC" id="3.1.3.3" evidence="4"/>
<evidence type="ECO:0000256" key="4">
    <source>
        <dbReference type="ARBA" id="ARBA00012640"/>
    </source>
</evidence>
<dbReference type="PANTHER" id="PTHR43344">
    <property type="entry name" value="PHOSPHOSERINE PHOSPHATASE"/>
    <property type="match status" value="1"/>
</dbReference>
<keyword evidence="10" id="KW-0718">Serine biosynthesis</keyword>
<dbReference type="Gene3D" id="3.40.50.1000">
    <property type="entry name" value="HAD superfamily/HAD-like"/>
    <property type="match status" value="1"/>
</dbReference>
<keyword evidence="9" id="KW-0460">Magnesium</keyword>